<dbReference type="RefSeq" id="WP_160764381.1">
    <property type="nucleotide sequence ID" value="NZ_WUPT01000002.1"/>
</dbReference>
<keyword evidence="3" id="KW-1185">Reference proteome</keyword>
<protein>
    <submittedName>
        <fullName evidence="2">Uncharacterized protein</fullName>
    </submittedName>
</protein>
<keyword evidence="1" id="KW-0812">Transmembrane</keyword>
<reference evidence="2 3" key="1">
    <citation type="submission" date="2019-12" db="EMBL/GenBank/DDBJ databases">
        <authorList>
            <person name="Lee S.D."/>
        </authorList>
    </citation>
    <scope>NUCLEOTIDE SEQUENCE [LARGE SCALE GENOMIC DNA]</scope>
    <source>
        <strain evidence="2 3">GH1-50</strain>
    </source>
</reference>
<keyword evidence="1" id="KW-1133">Transmembrane helix</keyword>
<comment type="caution">
    <text evidence="2">The sequence shown here is derived from an EMBL/GenBank/DDBJ whole genome shotgun (WGS) entry which is preliminary data.</text>
</comment>
<sequence>MSDARRFWVTLLFALWALAFGYSFVSFMTTPPDGEGFTLGLNRISAYLGWQGIAGVLSLGLWGAARGWPKGTSARQLSAVPLLLALFHVMLIVGVILWGRSGQGG</sequence>
<feature type="transmembrane region" description="Helical" evidence="1">
    <location>
        <begin position="77"/>
        <end position="99"/>
    </location>
</feature>
<evidence type="ECO:0000256" key="1">
    <source>
        <dbReference type="SAM" id="Phobius"/>
    </source>
</evidence>
<proteinExistence type="predicted"/>
<evidence type="ECO:0000313" key="2">
    <source>
        <dbReference type="EMBL" id="MXQ08458.1"/>
    </source>
</evidence>
<keyword evidence="1" id="KW-0472">Membrane</keyword>
<gene>
    <name evidence="2" type="ORF">GQ651_11430</name>
</gene>
<dbReference type="Proteomes" id="UP000480350">
    <property type="component" value="Unassembled WGS sequence"/>
</dbReference>
<evidence type="ECO:0000313" key="3">
    <source>
        <dbReference type="Proteomes" id="UP000480350"/>
    </source>
</evidence>
<organism evidence="2 3">
    <name type="scientific">Kangsaoukella pontilimi</name>
    <dbReference type="NCBI Taxonomy" id="2691042"/>
    <lineage>
        <taxon>Bacteria</taxon>
        <taxon>Pseudomonadati</taxon>
        <taxon>Pseudomonadota</taxon>
        <taxon>Alphaproteobacteria</taxon>
        <taxon>Rhodobacterales</taxon>
        <taxon>Paracoccaceae</taxon>
        <taxon>Kangsaoukella</taxon>
    </lineage>
</organism>
<reference evidence="2 3" key="2">
    <citation type="submission" date="2020-03" db="EMBL/GenBank/DDBJ databases">
        <title>Kangsaoukella pontilimi gen. nov., sp. nov., a new member of the family Rhodobacteraceae isolated from a tidal mudflat.</title>
        <authorList>
            <person name="Kim I.S."/>
        </authorList>
    </citation>
    <scope>NUCLEOTIDE SEQUENCE [LARGE SCALE GENOMIC DNA]</scope>
    <source>
        <strain evidence="2 3">GH1-50</strain>
    </source>
</reference>
<accession>A0A7C9N117</accession>
<name>A0A7C9N117_9RHOB</name>
<dbReference type="EMBL" id="WUPT01000002">
    <property type="protein sequence ID" value="MXQ08458.1"/>
    <property type="molecule type" value="Genomic_DNA"/>
</dbReference>
<dbReference type="AlphaFoldDB" id="A0A7C9N117"/>
<feature type="transmembrane region" description="Helical" evidence="1">
    <location>
        <begin position="47"/>
        <end position="65"/>
    </location>
</feature>